<keyword evidence="5" id="KW-0456">Lyase</keyword>
<proteinExistence type="inferred from homology"/>
<evidence type="ECO:0000256" key="5">
    <source>
        <dbReference type="ARBA" id="ARBA00023239"/>
    </source>
</evidence>
<comment type="cofactor">
    <cofactor evidence="1">
        <name>pyruvate</name>
        <dbReference type="ChEBI" id="CHEBI:15361"/>
    </cofactor>
</comment>
<comment type="caution">
    <text evidence="8">The sequence shown here is derived from an EMBL/GenBank/DDBJ whole genome shotgun (WGS) entry which is preliminary data.</text>
</comment>
<keyword evidence="9" id="KW-1185">Reference proteome</keyword>
<evidence type="ECO:0000256" key="7">
    <source>
        <dbReference type="ARBA" id="ARBA00049309"/>
    </source>
</evidence>
<dbReference type="PANTHER" id="PTHR40438:SF1">
    <property type="entry name" value="PYRUVOYL-DEPENDENT ARGININE DECARBOXYLASE"/>
    <property type="match status" value="1"/>
</dbReference>
<dbReference type="Proteomes" id="UP001596406">
    <property type="component" value="Unassembled WGS sequence"/>
</dbReference>
<dbReference type="SFLD" id="SFLDG01170">
    <property type="entry name" value="Pyruvoyl-dependent_arginine_de"/>
    <property type="match status" value="1"/>
</dbReference>
<dbReference type="Pfam" id="PF01862">
    <property type="entry name" value="PvlArgDC"/>
    <property type="match status" value="1"/>
</dbReference>
<evidence type="ECO:0000256" key="2">
    <source>
        <dbReference type="ARBA" id="ARBA00007412"/>
    </source>
</evidence>
<dbReference type="GO" id="GO:0008792">
    <property type="term" value="F:arginine decarboxylase activity"/>
    <property type="evidence" value="ECO:0007669"/>
    <property type="project" value="UniProtKB-EC"/>
</dbReference>
<dbReference type="EMBL" id="JBHSXM010000001">
    <property type="protein sequence ID" value="MFC6837782.1"/>
    <property type="molecule type" value="Genomic_DNA"/>
</dbReference>
<keyword evidence="6" id="KW-0670">Pyruvate</keyword>
<evidence type="ECO:0000313" key="9">
    <source>
        <dbReference type="Proteomes" id="UP001596406"/>
    </source>
</evidence>
<name>A0ABD5UH81_9EURY</name>
<accession>A0ABD5UH81</accession>
<comment type="catalytic activity">
    <reaction evidence="7">
        <text>L-arginine + H(+) = agmatine + CO2</text>
        <dbReference type="Rhea" id="RHEA:17641"/>
        <dbReference type="ChEBI" id="CHEBI:15378"/>
        <dbReference type="ChEBI" id="CHEBI:16526"/>
        <dbReference type="ChEBI" id="CHEBI:32682"/>
        <dbReference type="ChEBI" id="CHEBI:58145"/>
        <dbReference type="EC" id="4.1.1.19"/>
    </reaction>
</comment>
<dbReference type="SFLD" id="SFLDS00055">
    <property type="entry name" value="Pyruvoyl-Dependent_Histidine/A"/>
    <property type="match status" value="1"/>
</dbReference>
<dbReference type="InterPro" id="IPR002724">
    <property type="entry name" value="Pyruvoyl-dep_arg_deCO2ase"/>
</dbReference>
<evidence type="ECO:0000256" key="6">
    <source>
        <dbReference type="ARBA" id="ARBA00023317"/>
    </source>
</evidence>
<protein>
    <recommendedName>
        <fullName evidence="3">arginine decarboxylase</fullName>
        <ecNumber evidence="3">4.1.1.19</ecNumber>
    </recommendedName>
</protein>
<dbReference type="RefSeq" id="WP_304449444.1">
    <property type="nucleotide sequence ID" value="NZ_JARRAH010000001.1"/>
</dbReference>
<keyword evidence="4" id="KW-0210">Decarboxylase</keyword>
<organism evidence="8 9">
    <name type="scientific">Halomarina ordinaria</name>
    <dbReference type="NCBI Taxonomy" id="3033939"/>
    <lineage>
        <taxon>Archaea</taxon>
        <taxon>Methanobacteriati</taxon>
        <taxon>Methanobacteriota</taxon>
        <taxon>Stenosarchaea group</taxon>
        <taxon>Halobacteria</taxon>
        <taxon>Halobacteriales</taxon>
        <taxon>Natronomonadaceae</taxon>
        <taxon>Halomarina</taxon>
    </lineage>
</organism>
<dbReference type="Gene3D" id="3.50.20.10">
    <property type="entry name" value="Pyruvoyl-Dependent Histidine Decarboxylase, subunit B"/>
    <property type="match status" value="1"/>
</dbReference>
<sequence>MGLIRVVSGTASAPTPMASYDAALAAAGVHNYNLVTVSSVIPANARVERVGVAPDLGPPGERLTVVEGRATVETGRAVAGLAWARAPDGPGLFYEASGSDEAAVESRLDEGLEAGKALRDWPFEDEGRELVAAEAADTGYTTALALAVYGESTPLL</sequence>
<evidence type="ECO:0000256" key="1">
    <source>
        <dbReference type="ARBA" id="ARBA00001928"/>
    </source>
</evidence>
<dbReference type="InterPro" id="IPR016105">
    <property type="entry name" value="Pyr-dep_his/arg-deCO2ase_sand"/>
</dbReference>
<evidence type="ECO:0000256" key="4">
    <source>
        <dbReference type="ARBA" id="ARBA00022793"/>
    </source>
</evidence>
<evidence type="ECO:0000256" key="3">
    <source>
        <dbReference type="ARBA" id="ARBA00012426"/>
    </source>
</evidence>
<reference evidence="8 9" key="1">
    <citation type="journal article" date="2019" name="Int. J. Syst. Evol. Microbiol.">
        <title>The Global Catalogue of Microorganisms (GCM) 10K type strain sequencing project: providing services to taxonomists for standard genome sequencing and annotation.</title>
        <authorList>
            <consortium name="The Broad Institute Genomics Platform"/>
            <consortium name="The Broad Institute Genome Sequencing Center for Infectious Disease"/>
            <person name="Wu L."/>
            <person name="Ma J."/>
        </authorList>
    </citation>
    <scope>NUCLEOTIDE SEQUENCE [LARGE SCALE GENOMIC DNA]</scope>
    <source>
        <strain evidence="8 9">PSRA2</strain>
    </source>
</reference>
<dbReference type="EC" id="4.1.1.19" evidence="3"/>
<dbReference type="SUPFAM" id="SSF56271">
    <property type="entry name" value="Pyruvoyl-dependent histidine and arginine decarboxylases"/>
    <property type="match status" value="1"/>
</dbReference>
<evidence type="ECO:0000313" key="8">
    <source>
        <dbReference type="EMBL" id="MFC6837782.1"/>
    </source>
</evidence>
<dbReference type="AlphaFoldDB" id="A0ABD5UH81"/>
<dbReference type="InterPro" id="IPR016104">
    <property type="entry name" value="Pyr-dep_his/arg-deCO2ase"/>
</dbReference>
<comment type="similarity">
    <text evidence="2">Belongs to the PdaD family.</text>
</comment>
<gene>
    <name evidence="8" type="ORF">ACFQHK_14905</name>
</gene>
<dbReference type="PANTHER" id="PTHR40438">
    <property type="entry name" value="PYRUVOYL-DEPENDENT ARGININE DECARBOXYLASE"/>
    <property type="match status" value="1"/>
</dbReference>